<sequence length="99" mass="10416">MHLAARRGCKGDLHEVAGAVLTLALFPWGFGTLVAQAIGPAKLQHRDQTLCFVPMSVPAFLGALLIVMPPLANVQMTGGFTSSDGMAVDQRERAGDLAN</sequence>
<keyword evidence="1" id="KW-0472">Membrane</keyword>
<protein>
    <submittedName>
        <fullName evidence="2">Uncharacterized protein</fullName>
    </submittedName>
</protein>
<proteinExistence type="predicted"/>
<keyword evidence="1" id="KW-0812">Transmembrane</keyword>
<evidence type="ECO:0000313" key="2">
    <source>
        <dbReference type="EMBL" id="QCO57310.1"/>
    </source>
</evidence>
<keyword evidence="1" id="KW-1133">Transmembrane helix</keyword>
<dbReference type="Proteomes" id="UP000298631">
    <property type="component" value="Plasmid unnamed1"/>
</dbReference>
<feature type="transmembrane region" description="Helical" evidence="1">
    <location>
        <begin position="16"/>
        <end position="38"/>
    </location>
</feature>
<evidence type="ECO:0000313" key="3">
    <source>
        <dbReference type="Proteomes" id="UP000298631"/>
    </source>
</evidence>
<feature type="transmembrane region" description="Helical" evidence="1">
    <location>
        <begin position="50"/>
        <end position="72"/>
    </location>
</feature>
<gene>
    <name evidence="2" type="ORF">EOK75_16350</name>
</gene>
<reference evidence="2 3" key="1">
    <citation type="submission" date="2019-05" db="EMBL/GenBank/DDBJ databases">
        <title>Pseudorhodobacter turbinis sp. nov., isolated from the gut of the Korean turban shell.</title>
        <authorList>
            <person name="Jeong Y.-S."/>
            <person name="Kang W.-R."/>
            <person name="Bae J.-W."/>
        </authorList>
    </citation>
    <scope>NUCLEOTIDE SEQUENCE [LARGE SCALE GENOMIC DNA]</scope>
    <source>
        <strain evidence="2 3">S12M18</strain>
        <plasmid evidence="2 3">unnamed1</plasmid>
    </source>
</reference>
<keyword evidence="2" id="KW-0614">Plasmid</keyword>
<name>A0A4P8EJF4_9RHOB</name>
<dbReference type="KEGG" id="pseb:EOK75_16350"/>
<dbReference type="AlphaFoldDB" id="A0A4P8EJF4"/>
<keyword evidence="3" id="KW-1185">Reference proteome</keyword>
<dbReference type="EMBL" id="CP039965">
    <property type="protein sequence ID" value="QCO57310.1"/>
    <property type="molecule type" value="Genomic_DNA"/>
</dbReference>
<geneLocation type="plasmid" evidence="2 3">
    <name>unnamed1</name>
</geneLocation>
<accession>A0A4P8EJF4</accession>
<dbReference type="RefSeq" id="WP_137195109.1">
    <property type="nucleotide sequence ID" value="NZ_CP039965.1"/>
</dbReference>
<organism evidence="2 3">
    <name type="scientific">Pseudorhodobacter turbinis</name>
    <dbReference type="NCBI Taxonomy" id="2500533"/>
    <lineage>
        <taxon>Bacteria</taxon>
        <taxon>Pseudomonadati</taxon>
        <taxon>Pseudomonadota</taxon>
        <taxon>Alphaproteobacteria</taxon>
        <taxon>Rhodobacterales</taxon>
        <taxon>Paracoccaceae</taxon>
        <taxon>Pseudorhodobacter</taxon>
    </lineage>
</organism>
<evidence type="ECO:0000256" key="1">
    <source>
        <dbReference type="SAM" id="Phobius"/>
    </source>
</evidence>